<dbReference type="Pfam" id="PF03819">
    <property type="entry name" value="MazG"/>
    <property type="match status" value="1"/>
</dbReference>
<organism evidence="2 3">
    <name type="scientific">Oligella urethralis</name>
    <dbReference type="NCBI Taxonomy" id="90245"/>
    <lineage>
        <taxon>Bacteria</taxon>
        <taxon>Pseudomonadati</taxon>
        <taxon>Pseudomonadota</taxon>
        <taxon>Betaproteobacteria</taxon>
        <taxon>Burkholderiales</taxon>
        <taxon>Alcaligenaceae</taxon>
        <taxon>Oligella</taxon>
    </lineage>
</organism>
<evidence type="ECO:0000313" key="2">
    <source>
        <dbReference type="EMBL" id="SPY08070.1"/>
    </source>
</evidence>
<reference evidence="2 3" key="1">
    <citation type="submission" date="2018-06" db="EMBL/GenBank/DDBJ databases">
        <authorList>
            <consortium name="Pathogen Informatics"/>
            <person name="Doyle S."/>
        </authorList>
    </citation>
    <scope>NUCLEOTIDE SEQUENCE [LARGE SCALE GENOMIC DNA]</scope>
    <source>
        <strain evidence="2 3">NCTC11009</strain>
    </source>
</reference>
<accession>A0A2X1VHV8</accession>
<dbReference type="AlphaFoldDB" id="A0A2X1VHV8"/>
<dbReference type="EMBL" id="UATH01000001">
    <property type="protein sequence ID" value="SPY08070.1"/>
    <property type="molecule type" value="Genomic_DNA"/>
</dbReference>
<dbReference type="Proteomes" id="UP000250242">
    <property type="component" value="Unassembled WGS sequence"/>
</dbReference>
<dbReference type="SUPFAM" id="SSF101386">
    <property type="entry name" value="all-alpha NTP pyrophosphatases"/>
    <property type="match status" value="1"/>
</dbReference>
<keyword evidence="2" id="KW-0378">Hydrolase</keyword>
<name>A0A2X1VHV8_9BURK</name>
<dbReference type="Gene3D" id="1.10.287.1080">
    <property type="entry name" value="MazG-like"/>
    <property type="match status" value="1"/>
</dbReference>
<sequence>MSKHLTEYPEIVNRLASPKMRQANHHLIHAAMGLSSEAGEITDQIKAHLFYGKELDLVNLVEEAGDLLFFLTLMLYQLNIDIEQVIEGNKAKLEVRYGSEFNTEGALVRDKAKEMEALKSAVFSEASRE</sequence>
<dbReference type="RefSeq" id="WP_048769081.1">
    <property type="nucleotide sequence ID" value="NZ_JVJW01000112.1"/>
</dbReference>
<protein>
    <submittedName>
        <fullName evidence="2">MazG nucleotide pyrophosphohydrolase domain</fullName>
    </submittedName>
</protein>
<evidence type="ECO:0000313" key="3">
    <source>
        <dbReference type="Proteomes" id="UP000250242"/>
    </source>
</evidence>
<feature type="domain" description="NTP pyrophosphohydrolase MazG-like" evidence="1">
    <location>
        <begin position="33"/>
        <end position="97"/>
    </location>
</feature>
<dbReference type="GO" id="GO:0016787">
    <property type="term" value="F:hydrolase activity"/>
    <property type="evidence" value="ECO:0007669"/>
    <property type="project" value="UniProtKB-KW"/>
</dbReference>
<proteinExistence type="predicted"/>
<gene>
    <name evidence="2" type="ORF">NCTC11009_01287</name>
</gene>
<dbReference type="InterPro" id="IPR011379">
    <property type="entry name" value="MazG-related_GP37"/>
</dbReference>
<dbReference type="InterPro" id="IPR004518">
    <property type="entry name" value="MazG-like_dom"/>
</dbReference>
<dbReference type="CDD" id="cd11541">
    <property type="entry name" value="NTP-PPase_u4"/>
    <property type="match status" value="1"/>
</dbReference>
<evidence type="ECO:0000259" key="1">
    <source>
        <dbReference type="Pfam" id="PF03819"/>
    </source>
</evidence>